<name>A0A9P7VCP0_9ASCO</name>
<protein>
    <recommendedName>
        <fullName evidence="4">RRM domain-containing protein</fullName>
    </recommendedName>
</protein>
<dbReference type="PANTHER" id="PTHR19965:SF35">
    <property type="entry name" value="RNA ANNEALING PROTEIN YRA1"/>
    <property type="match status" value="1"/>
</dbReference>
<dbReference type="SMART" id="SM00360">
    <property type="entry name" value="RRM"/>
    <property type="match status" value="1"/>
</dbReference>
<dbReference type="InterPro" id="IPR051229">
    <property type="entry name" value="ALYREF_mRNA_export"/>
</dbReference>
<dbReference type="Gene3D" id="3.30.70.330">
    <property type="match status" value="1"/>
</dbReference>
<dbReference type="PROSITE" id="PS50102">
    <property type="entry name" value="RRM"/>
    <property type="match status" value="1"/>
</dbReference>
<evidence type="ECO:0000313" key="6">
    <source>
        <dbReference type="Proteomes" id="UP000790833"/>
    </source>
</evidence>
<dbReference type="SUPFAM" id="SSF54928">
    <property type="entry name" value="RNA-binding domain, RBD"/>
    <property type="match status" value="1"/>
</dbReference>
<feature type="compositionally biased region" description="Basic residues" evidence="3">
    <location>
        <begin position="211"/>
        <end position="223"/>
    </location>
</feature>
<dbReference type="Pfam" id="PF00076">
    <property type="entry name" value="RRM_1"/>
    <property type="match status" value="1"/>
</dbReference>
<dbReference type="InterPro" id="IPR000504">
    <property type="entry name" value="RRM_dom"/>
</dbReference>
<dbReference type="InterPro" id="IPR012677">
    <property type="entry name" value="Nucleotide-bd_a/b_plait_sf"/>
</dbReference>
<proteinExistence type="predicted"/>
<evidence type="ECO:0000256" key="2">
    <source>
        <dbReference type="PROSITE-ProRule" id="PRU00176"/>
    </source>
</evidence>
<dbReference type="InterPro" id="IPR035979">
    <property type="entry name" value="RBD_domain_sf"/>
</dbReference>
<dbReference type="OrthoDB" id="346839at2759"/>
<evidence type="ECO:0000256" key="1">
    <source>
        <dbReference type="ARBA" id="ARBA00022884"/>
    </source>
</evidence>
<organism evidence="5 6">
    <name type="scientific">Scheffersomyces spartinae</name>
    <dbReference type="NCBI Taxonomy" id="45513"/>
    <lineage>
        <taxon>Eukaryota</taxon>
        <taxon>Fungi</taxon>
        <taxon>Dikarya</taxon>
        <taxon>Ascomycota</taxon>
        <taxon>Saccharomycotina</taxon>
        <taxon>Pichiomycetes</taxon>
        <taxon>Debaryomycetaceae</taxon>
        <taxon>Scheffersomyces</taxon>
    </lineage>
</organism>
<dbReference type="RefSeq" id="XP_043051185.1">
    <property type="nucleotide sequence ID" value="XM_043194133.1"/>
</dbReference>
<dbReference type="AlphaFoldDB" id="A0A9P7VCP0"/>
<reference evidence="5" key="1">
    <citation type="submission" date="2021-03" db="EMBL/GenBank/DDBJ databases">
        <authorList>
            <person name="Palmer J.M."/>
        </authorList>
    </citation>
    <scope>NUCLEOTIDE SEQUENCE</scope>
    <source>
        <strain evidence="5">ARV_011</strain>
    </source>
</reference>
<evidence type="ECO:0000256" key="3">
    <source>
        <dbReference type="SAM" id="MobiDB-lite"/>
    </source>
</evidence>
<dbReference type="PANTHER" id="PTHR19965">
    <property type="entry name" value="RNA AND EXPORT FACTOR BINDING PROTEIN"/>
    <property type="match status" value="1"/>
</dbReference>
<feature type="domain" description="RRM" evidence="4">
    <location>
        <begin position="74"/>
        <end position="154"/>
    </location>
</feature>
<gene>
    <name evidence="5" type="ORF">KQ657_003407</name>
</gene>
<dbReference type="GeneID" id="66116781"/>
<keyword evidence="1 2" id="KW-0694">RNA-binding</keyword>
<dbReference type="EMBL" id="JAHMUF010000003">
    <property type="protein sequence ID" value="KAG7195640.1"/>
    <property type="molecule type" value="Genomic_DNA"/>
</dbReference>
<evidence type="ECO:0000313" key="5">
    <source>
        <dbReference type="EMBL" id="KAG7195640.1"/>
    </source>
</evidence>
<evidence type="ECO:0000259" key="4">
    <source>
        <dbReference type="PROSITE" id="PS50102"/>
    </source>
</evidence>
<sequence length="241" mass="25448">MSALDKSLDEIIKSSRKARKVGGPKKTAPTKKVGAGVTKKAKIVGSKAPKKAPVVLKKAKVADNKPGFDLTYATKVVVSGLPRDIKIDGIRDFFNSQVGGVQSLSLTYNEKGQFKGIATIIFRNHKSAALAVQKYNGAPIDGGSSKLTLELIIDPTKKPLATRIVANSISSKPAAKANKGGASVKGNANKKAPAGANTKKPVANKQAKAADKKKKGLKANKAKKTVEQLDQEMADYFETKP</sequence>
<dbReference type="Proteomes" id="UP000790833">
    <property type="component" value="Unassembled WGS sequence"/>
</dbReference>
<dbReference type="GO" id="GO:0003729">
    <property type="term" value="F:mRNA binding"/>
    <property type="evidence" value="ECO:0007669"/>
    <property type="project" value="TreeGrafter"/>
</dbReference>
<accession>A0A9P7VCP0</accession>
<feature type="compositionally biased region" description="Low complexity" evidence="3">
    <location>
        <begin position="185"/>
        <end position="207"/>
    </location>
</feature>
<dbReference type="GO" id="GO:0005634">
    <property type="term" value="C:nucleus"/>
    <property type="evidence" value="ECO:0007669"/>
    <property type="project" value="TreeGrafter"/>
</dbReference>
<feature type="region of interest" description="Disordered" evidence="3">
    <location>
        <begin position="172"/>
        <end position="226"/>
    </location>
</feature>
<keyword evidence="6" id="KW-1185">Reference proteome</keyword>
<comment type="caution">
    <text evidence="5">The sequence shown here is derived from an EMBL/GenBank/DDBJ whole genome shotgun (WGS) entry which is preliminary data.</text>
</comment>